<dbReference type="InterPro" id="IPR003599">
    <property type="entry name" value="Ig_sub"/>
</dbReference>
<dbReference type="ExpressionAtlas" id="Q8MT24">
    <property type="expression patterns" value="baseline and differential"/>
</dbReference>
<evidence type="ECO:0000313" key="3">
    <source>
        <dbReference type="FlyBase" id="FBgn0037295"/>
    </source>
</evidence>
<dbReference type="PANTHER" id="PTHR23279:SF21">
    <property type="entry name" value="DEFECTIVE PROBOSCIS EXTENSION RESPONSE 11, ISOFORM B-RELATED"/>
    <property type="match status" value="1"/>
</dbReference>
<name>Q8MT24_DROME</name>
<dbReference type="InterPro" id="IPR037448">
    <property type="entry name" value="Zig-8"/>
</dbReference>
<dbReference type="Pfam" id="PF13927">
    <property type="entry name" value="Ig_3"/>
    <property type="match status" value="1"/>
</dbReference>
<dbReference type="VEuPathDB" id="VectorBase:FBgn0037295"/>
<proteinExistence type="evidence at transcript level"/>
<dbReference type="FunFam" id="2.60.40.10:FF:001026">
    <property type="entry name" value="Uncharacterized protein, isoform B"/>
    <property type="match status" value="1"/>
</dbReference>
<protein>
    <submittedName>
        <fullName evidence="2">RH03539p</fullName>
    </submittedName>
</protein>
<dbReference type="AGR" id="FB:FBgn0037295"/>
<dbReference type="FlyBase" id="FBgn0037295">
    <property type="gene designation" value="dpr16"/>
</dbReference>
<dbReference type="GO" id="GO:0005576">
    <property type="term" value="C:extracellular region"/>
    <property type="evidence" value="ECO:0000255"/>
    <property type="project" value="FlyBase"/>
</dbReference>
<dbReference type="GO" id="GO:0007606">
    <property type="term" value="P:sensory perception of chemical stimulus"/>
    <property type="evidence" value="ECO:0000250"/>
    <property type="project" value="FlyBase"/>
</dbReference>
<dbReference type="OrthoDB" id="8049355at2759"/>
<dbReference type="SUPFAM" id="SSF48726">
    <property type="entry name" value="Immunoglobulin"/>
    <property type="match status" value="2"/>
</dbReference>
<dbReference type="InterPro" id="IPR003598">
    <property type="entry name" value="Ig_sub2"/>
</dbReference>
<dbReference type="EMBL" id="AY118422">
    <property type="protein sequence ID" value="AAM48451.1"/>
    <property type="molecule type" value="mRNA"/>
</dbReference>
<dbReference type="InterPro" id="IPR013783">
    <property type="entry name" value="Ig-like_fold"/>
</dbReference>
<feature type="domain" description="Ig-like" evidence="1">
    <location>
        <begin position="171"/>
        <end position="280"/>
    </location>
</feature>
<dbReference type="UCSC" id="CG12591-RA">
    <property type="organism name" value="d. melanogaster"/>
</dbReference>
<accession>Q9VN81</accession>
<dbReference type="GO" id="GO:0050808">
    <property type="term" value="P:synapse organization"/>
    <property type="evidence" value="ECO:0000270"/>
    <property type="project" value="FlyBase"/>
</dbReference>
<accession>Q8MT24</accession>
<gene>
    <name evidence="3" type="primary">dpr16</name>
    <name evidence="2 3" type="ORF">CG12591</name>
</gene>
<dbReference type="PROSITE" id="PS50835">
    <property type="entry name" value="IG_LIKE"/>
    <property type="match status" value="1"/>
</dbReference>
<reference evidence="2" key="1">
    <citation type="submission" date="2002-06" db="EMBL/GenBank/DDBJ databases">
        <authorList>
            <person name="Stapleton M."/>
            <person name="Brokstein P."/>
            <person name="Hong L."/>
            <person name="Agbayani A."/>
            <person name="Carlson J."/>
            <person name="Champe M."/>
            <person name="Chavez C."/>
            <person name="Dorsett V."/>
            <person name="Dresnek D."/>
            <person name="Farfan D."/>
            <person name="Frise E."/>
            <person name="George R."/>
            <person name="Gonzalez M."/>
            <person name="Guarin H."/>
            <person name="Kronmiller B."/>
            <person name="Li P."/>
            <person name="Liao G."/>
            <person name="Miranda A."/>
            <person name="Mungall C.J."/>
            <person name="Nunoo J."/>
            <person name="Pacleb J."/>
            <person name="Paragas V."/>
            <person name="Park S."/>
            <person name="Patel S."/>
            <person name="Phouanenavong S."/>
            <person name="Wan K."/>
            <person name="Yu C."/>
            <person name="Lewis S.E."/>
            <person name="Rubin G.M."/>
            <person name="Celniker S."/>
        </authorList>
    </citation>
    <scope>NUCLEOTIDE SEQUENCE</scope>
    <source>
        <strain evidence="2">Berkeley</strain>
    </source>
</reference>
<evidence type="ECO:0000313" key="2">
    <source>
        <dbReference type="EMBL" id="AAM48451.1"/>
    </source>
</evidence>
<sequence>MGFLSHTIVNLVGDAKCRIMNELIGEGASLLPNSFVHYKQHTNNIHDNSHLQLNQHSGKPLSWVRLRDEHIIAVDHTTFINDARFASLLQSTTLTTLVSGGALSTTATPVAALGNSFAHAVPGGQERGNSSSLSWTLQIKYVNLEDAGWYECQLATEPKMSAKVQLFVITPRTELIGDRQRFVKAGSRVELHCIVRGTLEAPKYIFWYRGDQQVTAENEASGAQSGWYTQIDRNIFGSTEHNRNTIGSLVIPLVRKIHSGNYTCEPENSAAASMQLHVLSGEYSASAIKSTAARPHRLGHGYTSLHQWLIFLLVALNKT</sequence>
<dbReference type="Gene3D" id="2.60.40.10">
    <property type="entry name" value="Immunoglobulins"/>
    <property type="match status" value="2"/>
</dbReference>
<dbReference type="PANTHER" id="PTHR23279">
    <property type="entry name" value="DEFECTIVE PROBOSCIS EXTENSION RESPONSE DPR -RELATED"/>
    <property type="match status" value="1"/>
</dbReference>
<dbReference type="InterPro" id="IPR007110">
    <property type="entry name" value="Ig-like_dom"/>
</dbReference>
<organism evidence="2">
    <name type="scientific">Drosophila melanogaster</name>
    <name type="common">Fruit fly</name>
    <dbReference type="NCBI Taxonomy" id="7227"/>
    <lineage>
        <taxon>Eukaryota</taxon>
        <taxon>Metazoa</taxon>
        <taxon>Ecdysozoa</taxon>
        <taxon>Arthropoda</taxon>
        <taxon>Hexapoda</taxon>
        <taxon>Insecta</taxon>
        <taxon>Pterygota</taxon>
        <taxon>Neoptera</taxon>
        <taxon>Endopterygota</taxon>
        <taxon>Diptera</taxon>
        <taxon>Brachycera</taxon>
        <taxon>Muscomorpha</taxon>
        <taxon>Ephydroidea</taxon>
        <taxon>Drosophilidae</taxon>
        <taxon>Drosophila</taxon>
        <taxon>Sophophora</taxon>
    </lineage>
</organism>
<evidence type="ECO:0000259" key="1">
    <source>
        <dbReference type="PROSITE" id="PS50835"/>
    </source>
</evidence>
<dbReference type="SMART" id="SM00409">
    <property type="entry name" value="IG"/>
    <property type="match status" value="2"/>
</dbReference>
<dbReference type="InterPro" id="IPR036179">
    <property type="entry name" value="Ig-like_dom_sf"/>
</dbReference>
<dbReference type="AlphaFoldDB" id="Q8MT24"/>
<dbReference type="SMART" id="SM00408">
    <property type="entry name" value="IGc2"/>
    <property type="match status" value="1"/>
</dbReference>